<evidence type="ECO:0000313" key="3">
    <source>
        <dbReference type="WBParaSite" id="SPAL_0001708600.1"/>
    </source>
</evidence>
<dbReference type="STRING" id="174720.A0A0N5CGW1"/>
<feature type="compositionally biased region" description="Basic and acidic residues" evidence="1">
    <location>
        <begin position="109"/>
        <end position="128"/>
    </location>
</feature>
<evidence type="ECO:0000256" key="1">
    <source>
        <dbReference type="SAM" id="MobiDB-lite"/>
    </source>
</evidence>
<organism evidence="2 3">
    <name type="scientific">Strongyloides papillosus</name>
    <name type="common">Intestinal threadworm</name>
    <dbReference type="NCBI Taxonomy" id="174720"/>
    <lineage>
        <taxon>Eukaryota</taxon>
        <taxon>Metazoa</taxon>
        <taxon>Ecdysozoa</taxon>
        <taxon>Nematoda</taxon>
        <taxon>Chromadorea</taxon>
        <taxon>Rhabditida</taxon>
        <taxon>Tylenchina</taxon>
        <taxon>Panagrolaimomorpha</taxon>
        <taxon>Strongyloidoidea</taxon>
        <taxon>Strongyloididae</taxon>
        <taxon>Strongyloides</taxon>
    </lineage>
</organism>
<proteinExistence type="predicted"/>
<sequence>MKEQFLNTSDNGDGSLTDYDNGDSDIDSTLMTSSNISNSDLQLSSMSNISNNSSNSQKISSLYYLNCYKNSSKPYRILTPQESQETIAIMTSQKKGLIKGGGRRSKSKPTNDRRNQLKEDSGKYHRRQ</sequence>
<feature type="region of interest" description="Disordered" evidence="1">
    <location>
        <begin position="92"/>
        <end position="128"/>
    </location>
</feature>
<name>A0A0N5CGW1_STREA</name>
<dbReference type="Proteomes" id="UP000046392">
    <property type="component" value="Unplaced"/>
</dbReference>
<dbReference type="WBParaSite" id="SPAL_0001708600.1">
    <property type="protein sequence ID" value="SPAL_0001708600.1"/>
    <property type="gene ID" value="SPAL_0001708600"/>
</dbReference>
<reference evidence="3" key="1">
    <citation type="submission" date="2017-02" db="UniProtKB">
        <authorList>
            <consortium name="WormBaseParasite"/>
        </authorList>
    </citation>
    <scope>IDENTIFICATION</scope>
</reference>
<feature type="compositionally biased region" description="Polar residues" evidence="1">
    <location>
        <begin position="1"/>
        <end position="14"/>
    </location>
</feature>
<keyword evidence="2" id="KW-1185">Reference proteome</keyword>
<feature type="region of interest" description="Disordered" evidence="1">
    <location>
        <begin position="1"/>
        <end position="33"/>
    </location>
</feature>
<protein>
    <submittedName>
        <fullName evidence="3">Uncharacterized protein</fullName>
    </submittedName>
</protein>
<dbReference type="AlphaFoldDB" id="A0A0N5CGW1"/>
<evidence type="ECO:0000313" key="2">
    <source>
        <dbReference type="Proteomes" id="UP000046392"/>
    </source>
</evidence>
<accession>A0A0N5CGW1</accession>